<dbReference type="HOGENOM" id="CLU_091718_1_0_9"/>
<dbReference type="Gene3D" id="2.40.30.200">
    <property type="match status" value="1"/>
</dbReference>
<evidence type="ECO:0008006" key="3">
    <source>
        <dbReference type="Google" id="ProtNLM"/>
    </source>
</evidence>
<reference evidence="1 2" key="1">
    <citation type="journal article" date="2002" name="Proc. Natl. Acad. Sci. U.S.A.">
        <title>Genome sequence of a serotype M3 strain of group A Streptococcus: phage-encoded toxins, the high-virulence phenotype, and clone emergence.</title>
        <authorList>
            <person name="Beres S.B."/>
            <person name="Sylva G.L."/>
            <person name="Barbian K.D."/>
            <person name="Lei B."/>
            <person name="Hoff J.S."/>
            <person name="Mammarella N.D."/>
            <person name="Liu M.Y."/>
            <person name="Smoot J.C."/>
            <person name="Porcella S.F."/>
            <person name="Parkins L.D."/>
            <person name="Campbell D.S."/>
            <person name="Smith T.M."/>
            <person name="McCormick J.K."/>
            <person name="Leung D.Y."/>
            <person name="Schlievert P.M."/>
            <person name="Musser J.M."/>
        </authorList>
    </citation>
    <scope>NUCLEOTIDE SEQUENCE [LARGE SCALE GENOMIC DNA]</scope>
    <source>
        <strain evidence="2">ATCC BAA-595 / MGAS315</strain>
    </source>
</reference>
<dbReference type="AlphaFoldDB" id="A0A0H2UV91"/>
<proteinExistence type="predicted"/>
<dbReference type="EMBL" id="AE014074">
    <property type="protein sequence ID" value="AAM79823.1"/>
    <property type="molecule type" value="Genomic_DNA"/>
</dbReference>
<evidence type="ECO:0000313" key="1">
    <source>
        <dbReference type="EMBL" id="AAM79823.1"/>
    </source>
</evidence>
<protein>
    <recommendedName>
        <fullName evidence="3">Phage tail protein</fullName>
    </recommendedName>
</protein>
<dbReference type="Proteomes" id="UP000000564">
    <property type="component" value="Chromosome"/>
</dbReference>
<name>A0A0H2UV91_STRP3</name>
<dbReference type="KEGG" id="spg:SpyM3_1216"/>
<sequence>MTAFIKFDGKKSSDFDLRIINDVEHDSSFYDVDQVKVPGRDGVVLKDNKRLEAIERSYPLRLYSKRRLTEVETDISNWLNVKGWKDLELSWEPDYIYKATHITPFSIKEVLRNFGRLKINFLIHPIKYLKTGKQEVPLVNGGTLQNPGNVQAKPILKIKGTGNGVLTINDFETGLENVQGELVIDMERHLVYKDVLSAWDNIVRTERHRMPLFDVGQNKISWTGSFTITAVPNWGVKV</sequence>
<dbReference type="NCBIfam" id="TIGR01633">
    <property type="entry name" value="phi3626_gp14_N"/>
    <property type="match status" value="1"/>
</dbReference>
<gene>
    <name evidence="1" type="ordered locus">SpyM3_1216</name>
</gene>
<dbReference type="InterPro" id="IPR006520">
    <property type="entry name" value="Dit_BPSPP_N"/>
</dbReference>
<evidence type="ECO:0000313" key="2">
    <source>
        <dbReference type="Proteomes" id="UP000000564"/>
    </source>
</evidence>
<organism evidence="1 2">
    <name type="scientific">Streptococcus pyogenes serotype M3 (strain ATCC BAA-595 / MGAS315)</name>
    <dbReference type="NCBI Taxonomy" id="198466"/>
    <lineage>
        <taxon>Bacteria</taxon>
        <taxon>Bacillati</taxon>
        <taxon>Bacillota</taxon>
        <taxon>Bacilli</taxon>
        <taxon>Lactobacillales</taxon>
        <taxon>Streptococcaceae</taxon>
        <taxon>Streptococcus</taxon>
    </lineage>
</organism>
<accession>A0A0H2UV91</accession>
<dbReference type="RefSeq" id="WP_011054737.1">
    <property type="nucleotide sequence ID" value="NC_004070.1"/>
</dbReference>